<gene>
    <name evidence="4" type="ORF">CIP107547_02370</name>
</gene>
<evidence type="ECO:0000259" key="3">
    <source>
        <dbReference type="PROSITE" id="PS50893"/>
    </source>
</evidence>
<dbReference type="PANTHER" id="PTHR24220">
    <property type="entry name" value="IMPORT ATP-BINDING PROTEIN"/>
    <property type="match status" value="1"/>
</dbReference>
<dbReference type="InterPro" id="IPR027417">
    <property type="entry name" value="P-loop_NTPase"/>
</dbReference>
<reference evidence="4 5" key="1">
    <citation type="submission" date="2020-02" db="EMBL/GenBank/DDBJ databases">
        <authorList>
            <person name="Brisse S."/>
        </authorList>
    </citation>
    <scope>NUCLEOTIDE SEQUENCE [LARGE SCALE GENOMIC DNA]</scope>
    <source>
        <strain evidence="4">CIP107547</strain>
    </source>
</reference>
<dbReference type="SUPFAM" id="SSF52540">
    <property type="entry name" value="P-loop containing nucleoside triphosphate hydrolases"/>
    <property type="match status" value="2"/>
</dbReference>
<feature type="domain" description="ABC transporter" evidence="3">
    <location>
        <begin position="246"/>
        <end position="467"/>
    </location>
</feature>
<dbReference type="Proteomes" id="UP000480222">
    <property type="component" value="Unassembled WGS sequence"/>
</dbReference>
<proteinExistence type="predicted"/>
<keyword evidence="1" id="KW-0547">Nucleotide-binding</keyword>
<comment type="caution">
    <text evidence="4">The sequence shown here is derived from an EMBL/GenBank/DDBJ whole genome shotgun (WGS) entry which is preliminary data.</text>
</comment>
<evidence type="ECO:0000256" key="2">
    <source>
        <dbReference type="ARBA" id="ARBA00022840"/>
    </source>
</evidence>
<sequence length="468" mass="49010">MIELTITNATITAGDTPLLTNASLHVGSGECVALMGESGSGKTTLAQAVLGYLAPGCRWCSGSIDVDGLNPLQLAPRSLRELRKRCAYVDQDPGAALPPGHSVRSIVRSRASLSDAQMLSLLGDFGLGDIDRILDRTPQELSGGQRRRVSVAAAVAADPELLIIDEPTAGVDAPTVELMVDTLRIARRRSQATTLVITHSMDVACALADRILTVDSRRIHSVSPQPAAACPCAAVASSADPVAARLSVTDVRVAHGARVSCAPVSLSVGAGEIVALTAPSGAGKTSVIRCVLGLLPYSDGSIVFDGMPVASRLGERPLELRRRFGWIPQESELALNPHVAIRSLLVRTGASQEQITALLDELELPNFLCREHRRLRADDLSGGQRQRVSVALSLLGGPDLLLADEPTSALDSHSARLVLAAIRAHRAPHAAVLIASHDPAVLEIADRVVALGSGVPGEGEQFGGASWD</sequence>
<dbReference type="InterPro" id="IPR003439">
    <property type="entry name" value="ABC_transporter-like_ATP-bd"/>
</dbReference>
<dbReference type="InterPro" id="IPR015854">
    <property type="entry name" value="ABC_transpr_LolD-like"/>
</dbReference>
<dbReference type="PROSITE" id="PS00211">
    <property type="entry name" value="ABC_TRANSPORTER_1"/>
    <property type="match status" value="2"/>
</dbReference>
<keyword evidence="2 4" id="KW-0067">ATP-binding</keyword>
<dbReference type="GO" id="GO:0005886">
    <property type="term" value="C:plasma membrane"/>
    <property type="evidence" value="ECO:0007669"/>
    <property type="project" value="TreeGrafter"/>
</dbReference>
<dbReference type="GO" id="GO:0016887">
    <property type="term" value="F:ATP hydrolysis activity"/>
    <property type="evidence" value="ECO:0007669"/>
    <property type="project" value="InterPro"/>
</dbReference>
<accession>A0A811G9Q3</accession>
<evidence type="ECO:0000313" key="5">
    <source>
        <dbReference type="Proteomes" id="UP000480222"/>
    </source>
</evidence>
<feature type="domain" description="ABC transporter" evidence="3">
    <location>
        <begin position="4"/>
        <end position="241"/>
    </location>
</feature>
<evidence type="ECO:0000313" key="4">
    <source>
        <dbReference type="EMBL" id="CAB0622788.1"/>
    </source>
</evidence>
<dbReference type="RefSeq" id="WP_072565038.1">
    <property type="nucleotide sequence ID" value="NZ_MKYM01000010.1"/>
</dbReference>
<dbReference type="Pfam" id="PF00005">
    <property type="entry name" value="ABC_tran"/>
    <property type="match status" value="2"/>
</dbReference>
<dbReference type="PROSITE" id="PS50893">
    <property type="entry name" value="ABC_TRANSPORTER_2"/>
    <property type="match status" value="2"/>
</dbReference>
<dbReference type="GO" id="GO:0005524">
    <property type="term" value="F:ATP binding"/>
    <property type="evidence" value="ECO:0007669"/>
    <property type="project" value="UniProtKB-KW"/>
</dbReference>
<protein>
    <submittedName>
        <fullName evidence="4">ABC transporter ATP-binding protein</fullName>
    </submittedName>
</protein>
<organism evidence="4 5">
    <name type="scientific">Corynebacterium diphtheriae</name>
    <dbReference type="NCBI Taxonomy" id="1717"/>
    <lineage>
        <taxon>Bacteria</taxon>
        <taxon>Bacillati</taxon>
        <taxon>Actinomycetota</taxon>
        <taxon>Actinomycetes</taxon>
        <taxon>Mycobacteriales</taxon>
        <taxon>Corynebacteriaceae</taxon>
        <taxon>Corynebacterium</taxon>
    </lineage>
</organism>
<name>A0A811G9Q3_CORDP</name>
<dbReference type="AlphaFoldDB" id="A0A811G9Q3"/>
<dbReference type="PANTHER" id="PTHR24220:SF676">
    <property type="entry name" value="OLIGOPEPTIDE TRANSPORT ATP-BINDING PROTEIN AMIE"/>
    <property type="match status" value="1"/>
</dbReference>
<dbReference type="InterPro" id="IPR003593">
    <property type="entry name" value="AAA+_ATPase"/>
</dbReference>
<dbReference type="GO" id="GO:0022857">
    <property type="term" value="F:transmembrane transporter activity"/>
    <property type="evidence" value="ECO:0007669"/>
    <property type="project" value="TreeGrafter"/>
</dbReference>
<evidence type="ECO:0000256" key="1">
    <source>
        <dbReference type="ARBA" id="ARBA00022741"/>
    </source>
</evidence>
<dbReference type="SMART" id="SM00382">
    <property type="entry name" value="AAA"/>
    <property type="match status" value="2"/>
</dbReference>
<dbReference type="InterPro" id="IPR017871">
    <property type="entry name" value="ABC_transporter-like_CS"/>
</dbReference>
<dbReference type="EMBL" id="CADDAV010000033">
    <property type="protein sequence ID" value="CAB0622788.1"/>
    <property type="molecule type" value="Genomic_DNA"/>
</dbReference>
<dbReference type="Gene3D" id="3.40.50.300">
    <property type="entry name" value="P-loop containing nucleotide triphosphate hydrolases"/>
    <property type="match status" value="2"/>
</dbReference>